<accession>A0A4Z1P4Y6</accession>
<proteinExistence type="predicted"/>
<comment type="caution">
    <text evidence="1">The sequence shown here is derived from an EMBL/GenBank/DDBJ whole genome shotgun (WGS) entry which is preliminary data.</text>
</comment>
<keyword evidence="2" id="KW-1185">Reference proteome</keyword>
<dbReference type="Proteomes" id="UP000298493">
    <property type="component" value="Unassembled WGS sequence"/>
</dbReference>
<evidence type="ECO:0008006" key="3">
    <source>
        <dbReference type="Google" id="ProtNLM"/>
    </source>
</evidence>
<protein>
    <recommendedName>
        <fullName evidence="3">DUF1348-domain-containing protein</fullName>
    </recommendedName>
</protein>
<name>A0A4Z1P4Y6_9PEZI</name>
<dbReference type="InterPro" id="IPR009783">
    <property type="entry name" value="DUF1348"/>
</dbReference>
<reference evidence="1 2" key="1">
    <citation type="submission" date="2019-04" db="EMBL/GenBank/DDBJ databases">
        <title>High contiguity whole genome sequence and gene annotation resource for two Venturia nashicola isolates.</title>
        <authorList>
            <person name="Prokchorchik M."/>
            <person name="Won K."/>
            <person name="Lee Y."/>
            <person name="Choi E.D."/>
            <person name="Segonzac C."/>
            <person name="Sohn K.H."/>
        </authorList>
    </citation>
    <scope>NUCLEOTIDE SEQUENCE [LARGE SCALE GENOMIC DNA]</scope>
    <source>
        <strain evidence="1 2">PRI2</strain>
    </source>
</reference>
<dbReference type="EMBL" id="SNSC02000012">
    <property type="protein sequence ID" value="TID19403.1"/>
    <property type="molecule type" value="Genomic_DNA"/>
</dbReference>
<organism evidence="1 2">
    <name type="scientific">Venturia nashicola</name>
    <dbReference type="NCBI Taxonomy" id="86259"/>
    <lineage>
        <taxon>Eukaryota</taxon>
        <taxon>Fungi</taxon>
        <taxon>Dikarya</taxon>
        <taxon>Ascomycota</taxon>
        <taxon>Pezizomycotina</taxon>
        <taxon>Dothideomycetes</taxon>
        <taxon>Pleosporomycetidae</taxon>
        <taxon>Venturiales</taxon>
        <taxon>Venturiaceae</taxon>
        <taxon>Venturia</taxon>
    </lineage>
</organism>
<sequence length="151" mass="17897">MSLAPPFTEEAAHLKVKKAQDLWNTMDPVTIAKAYTEGSIWRNRSNFVQGHDQIVDLLTKKWKRERNYRLRKELFAFTANKIAVQFWYEYQDAEDGMKWKRCYGLEDWTFAEDGKMRKRQMSGNDIEVAEGERWFVEGADVNKVAISEQHW</sequence>
<dbReference type="SUPFAM" id="SSF54427">
    <property type="entry name" value="NTF2-like"/>
    <property type="match status" value="1"/>
</dbReference>
<dbReference type="PANTHER" id="PTHR31757">
    <property type="entry name" value="SLL0781 PROTEIN"/>
    <property type="match status" value="1"/>
</dbReference>
<dbReference type="AlphaFoldDB" id="A0A4Z1P4Y6"/>
<gene>
    <name evidence="1" type="ORF">E6O75_ATG06741</name>
</gene>
<dbReference type="PANTHER" id="PTHR31757:SF0">
    <property type="entry name" value="SLL0781 PROTEIN"/>
    <property type="match status" value="1"/>
</dbReference>
<dbReference type="Gene3D" id="3.10.450.50">
    <property type="match status" value="1"/>
</dbReference>
<evidence type="ECO:0000313" key="2">
    <source>
        <dbReference type="Proteomes" id="UP000298493"/>
    </source>
</evidence>
<dbReference type="InterPro" id="IPR032710">
    <property type="entry name" value="NTF2-like_dom_sf"/>
</dbReference>
<evidence type="ECO:0000313" key="1">
    <source>
        <dbReference type="EMBL" id="TID19403.1"/>
    </source>
</evidence>
<dbReference type="STRING" id="86259.A0A4Z1P4Y6"/>
<dbReference type="Pfam" id="PF07080">
    <property type="entry name" value="DUF1348"/>
    <property type="match status" value="1"/>
</dbReference>